<sequence>MDIKTIMPIKFELVETAPLFHELLNLRATVGLPSIGVELADVQALFWVSIRLSDKTELEHAGAGAAKSNLLATACVYDNKPGHLMIEDFIVLPEYQSYGLAKIILERVMAFVDDHASAGTCVSMTAHGEHERLCSEYGFQYAPCANLGPNLLKIIA</sequence>
<dbReference type="Gene3D" id="3.40.630.30">
    <property type="match status" value="1"/>
</dbReference>
<dbReference type="Proteomes" id="UP001236800">
    <property type="component" value="Chromosome"/>
</dbReference>
<evidence type="ECO:0000259" key="1">
    <source>
        <dbReference type="Pfam" id="PF00583"/>
    </source>
</evidence>
<keyword evidence="2" id="KW-0808">Transferase</keyword>
<dbReference type="InterPro" id="IPR053144">
    <property type="entry name" value="Acetyltransferase_Butenolide"/>
</dbReference>
<feature type="domain" description="N-acetyltransferase" evidence="1">
    <location>
        <begin position="63"/>
        <end position="117"/>
    </location>
</feature>
<dbReference type="SUPFAM" id="SSF55729">
    <property type="entry name" value="Acyl-CoA N-acyltransferases (Nat)"/>
    <property type="match status" value="1"/>
</dbReference>
<gene>
    <name evidence="2" type="ORF">RA178_06930</name>
</gene>
<dbReference type="RefSeq" id="WP_306685012.1">
    <property type="nucleotide sequence ID" value="NZ_CP132914.1"/>
</dbReference>
<dbReference type="EMBL" id="CP132914">
    <property type="protein sequence ID" value="WMB74337.1"/>
    <property type="molecule type" value="Genomic_DNA"/>
</dbReference>
<dbReference type="PANTHER" id="PTHR43233:SF1">
    <property type="entry name" value="FAMILY N-ACETYLTRANSFERASE, PUTATIVE (AFU_ORTHOLOGUE AFUA_6G03350)-RELATED"/>
    <property type="match status" value="1"/>
</dbReference>
<dbReference type="EC" id="2.3.1.-" evidence="2"/>
<evidence type="ECO:0000313" key="2">
    <source>
        <dbReference type="EMBL" id="WMB74337.1"/>
    </source>
</evidence>
<dbReference type="PANTHER" id="PTHR43233">
    <property type="entry name" value="FAMILY N-ACETYLTRANSFERASE, PUTATIVE (AFU_ORTHOLOGUE AFUA_6G03350)-RELATED"/>
    <property type="match status" value="1"/>
</dbReference>
<accession>A0AA50KG35</accession>
<dbReference type="CDD" id="cd04301">
    <property type="entry name" value="NAT_SF"/>
    <property type="match status" value="1"/>
</dbReference>
<dbReference type="AlphaFoldDB" id="A0AA50KG35"/>
<dbReference type="KEGG" id="sog:RA178_06930"/>
<reference evidence="2" key="1">
    <citation type="submission" date="2023-08" db="EMBL/GenBank/DDBJ databases">
        <title>Complete genome sequence of Shewanella oncorhynchi Z-P2, a siderophore putrebactin-producing bacterium.</title>
        <authorList>
            <person name="Zhang Y."/>
        </authorList>
    </citation>
    <scope>NUCLEOTIDE SEQUENCE</scope>
    <source>
        <strain evidence="2">Z-P2</strain>
    </source>
</reference>
<protein>
    <submittedName>
        <fullName evidence="2">GNAT family N-acetyltransferase</fullName>
        <ecNumber evidence="2">2.3.1.-</ecNumber>
    </submittedName>
</protein>
<dbReference type="Pfam" id="PF00583">
    <property type="entry name" value="Acetyltransf_1"/>
    <property type="match status" value="1"/>
</dbReference>
<dbReference type="InterPro" id="IPR016181">
    <property type="entry name" value="Acyl_CoA_acyltransferase"/>
</dbReference>
<dbReference type="InterPro" id="IPR000182">
    <property type="entry name" value="GNAT_dom"/>
</dbReference>
<dbReference type="GeneID" id="301338904"/>
<name>A0AA50KG35_9GAMM</name>
<organism evidence="2">
    <name type="scientific">Shewanella oncorhynchi</name>
    <dbReference type="NCBI Taxonomy" id="2726434"/>
    <lineage>
        <taxon>Bacteria</taxon>
        <taxon>Pseudomonadati</taxon>
        <taxon>Pseudomonadota</taxon>
        <taxon>Gammaproteobacteria</taxon>
        <taxon>Alteromonadales</taxon>
        <taxon>Shewanellaceae</taxon>
        <taxon>Shewanella</taxon>
    </lineage>
</organism>
<keyword evidence="2" id="KW-0012">Acyltransferase</keyword>
<proteinExistence type="predicted"/>
<dbReference type="GO" id="GO:0016747">
    <property type="term" value="F:acyltransferase activity, transferring groups other than amino-acyl groups"/>
    <property type="evidence" value="ECO:0007669"/>
    <property type="project" value="InterPro"/>
</dbReference>